<sequence>MNDLISTLQPHNAWFNRWISVVIATIFSCCTELQFDLSWELGSFSTCFVCLSGR</sequence>
<accession>A0AAD5D1A3</accession>
<protein>
    <submittedName>
        <fullName evidence="1">Uncharacterized protein</fullName>
    </submittedName>
</protein>
<organism evidence="1 2">
    <name type="scientific">Ambrosia artemisiifolia</name>
    <name type="common">Common ragweed</name>
    <dbReference type="NCBI Taxonomy" id="4212"/>
    <lineage>
        <taxon>Eukaryota</taxon>
        <taxon>Viridiplantae</taxon>
        <taxon>Streptophyta</taxon>
        <taxon>Embryophyta</taxon>
        <taxon>Tracheophyta</taxon>
        <taxon>Spermatophyta</taxon>
        <taxon>Magnoliopsida</taxon>
        <taxon>eudicotyledons</taxon>
        <taxon>Gunneridae</taxon>
        <taxon>Pentapetalae</taxon>
        <taxon>asterids</taxon>
        <taxon>campanulids</taxon>
        <taxon>Asterales</taxon>
        <taxon>Asteraceae</taxon>
        <taxon>Asteroideae</taxon>
        <taxon>Heliantheae alliance</taxon>
        <taxon>Heliantheae</taxon>
        <taxon>Ambrosia</taxon>
    </lineage>
</organism>
<dbReference type="Proteomes" id="UP001206925">
    <property type="component" value="Unassembled WGS sequence"/>
</dbReference>
<reference evidence="1" key="1">
    <citation type="submission" date="2022-06" db="EMBL/GenBank/DDBJ databases">
        <title>Uncovering the hologenomic basis of an extraordinary plant invasion.</title>
        <authorList>
            <person name="Bieker V.C."/>
            <person name="Martin M.D."/>
            <person name="Gilbert T."/>
            <person name="Hodgins K."/>
            <person name="Battlay P."/>
            <person name="Petersen B."/>
            <person name="Wilson J."/>
        </authorList>
    </citation>
    <scope>NUCLEOTIDE SEQUENCE</scope>
    <source>
        <strain evidence="1">AA19_3_7</strain>
        <tissue evidence="1">Leaf</tissue>
    </source>
</reference>
<gene>
    <name evidence="1" type="ORF">M8C21_021446</name>
</gene>
<comment type="caution">
    <text evidence="1">The sequence shown here is derived from an EMBL/GenBank/DDBJ whole genome shotgun (WGS) entry which is preliminary data.</text>
</comment>
<keyword evidence="2" id="KW-1185">Reference proteome</keyword>
<proteinExistence type="predicted"/>
<dbReference type="AlphaFoldDB" id="A0AAD5D1A3"/>
<name>A0AAD5D1A3_AMBAR</name>
<feature type="non-terminal residue" evidence="1">
    <location>
        <position position="1"/>
    </location>
</feature>
<evidence type="ECO:0000313" key="2">
    <source>
        <dbReference type="Proteomes" id="UP001206925"/>
    </source>
</evidence>
<evidence type="ECO:0000313" key="1">
    <source>
        <dbReference type="EMBL" id="KAI7751562.1"/>
    </source>
</evidence>
<dbReference type="EMBL" id="JAMZMK010005874">
    <property type="protein sequence ID" value="KAI7751562.1"/>
    <property type="molecule type" value="Genomic_DNA"/>
</dbReference>